<evidence type="ECO:0000313" key="1">
    <source>
        <dbReference type="EMBL" id="SQI56398.1"/>
    </source>
</evidence>
<dbReference type="AlphaFoldDB" id="A0A2X4W8V9"/>
<dbReference type="RefSeq" id="WP_066137526.1">
    <property type="nucleotide sequence ID" value="NZ_CBCSGM010000001.1"/>
</dbReference>
<sequence length="147" mass="17061">MKNSNVDEYLQNGIYGTKQIKPEERKKFLGTLRERIVSVLTKSQVMEHGVYPEVETLMDEHPEATMLLNGDLDYSFLSDYIHLARKKNIPFSIVANQNTKTDIGLVLAYDYAINKEEIYITKNKNKNIVMKKPKKSLASRIFNYLKK</sequence>
<protein>
    <submittedName>
        <fullName evidence="1">Cytoplasmic protein</fullName>
    </submittedName>
</protein>
<evidence type="ECO:0000313" key="2">
    <source>
        <dbReference type="Proteomes" id="UP000249134"/>
    </source>
</evidence>
<dbReference type="Proteomes" id="UP000249134">
    <property type="component" value="Chromosome 1"/>
</dbReference>
<name>A0A2X4W8V9_LEDLE</name>
<dbReference type="KEGG" id="blen:NCTC4824_01792"/>
<proteinExistence type="predicted"/>
<accession>A0A2X4W8V9</accession>
<dbReference type="InterPro" id="IPR029064">
    <property type="entry name" value="Ribosomal_eL30-like_sf"/>
</dbReference>
<dbReference type="PIRSF" id="PIRSF034303">
    <property type="entry name" value="DUF1694"/>
    <property type="match status" value="1"/>
</dbReference>
<dbReference type="InterPro" id="IPR012543">
    <property type="entry name" value="DUF1694"/>
</dbReference>
<organism evidence="1 2">
    <name type="scientific">Lederbergia lenta</name>
    <name type="common">Bacillus lentus</name>
    <dbReference type="NCBI Taxonomy" id="1467"/>
    <lineage>
        <taxon>Bacteria</taxon>
        <taxon>Bacillati</taxon>
        <taxon>Bacillota</taxon>
        <taxon>Bacilli</taxon>
        <taxon>Bacillales</taxon>
        <taxon>Bacillaceae</taxon>
        <taxon>Lederbergia</taxon>
    </lineage>
</organism>
<dbReference type="Pfam" id="PF07997">
    <property type="entry name" value="DUF1694"/>
    <property type="match status" value="1"/>
</dbReference>
<dbReference type="Gene3D" id="3.30.1330.30">
    <property type="match status" value="1"/>
</dbReference>
<dbReference type="SUPFAM" id="SSF160515">
    <property type="entry name" value="YueI-like"/>
    <property type="match status" value="1"/>
</dbReference>
<keyword evidence="2" id="KW-1185">Reference proteome</keyword>
<gene>
    <name evidence="1" type="primary">yueI</name>
    <name evidence="1" type="ORF">NCTC4824_01792</name>
</gene>
<reference evidence="1 2" key="1">
    <citation type="submission" date="2018-06" db="EMBL/GenBank/DDBJ databases">
        <authorList>
            <consortium name="Pathogen Informatics"/>
            <person name="Doyle S."/>
        </authorList>
    </citation>
    <scope>NUCLEOTIDE SEQUENCE [LARGE SCALE GENOMIC DNA]</scope>
    <source>
        <strain evidence="1 2">NCTC4824</strain>
    </source>
</reference>
<dbReference type="EMBL" id="LS483476">
    <property type="protein sequence ID" value="SQI56398.1"/>
    <property type="molecule type" value="Genomic_DNA"/>
</dbReference>
<dbReference type="STRING" id="1348624.GCA_001591545_00869"/>